<evidence type="ECO:0000313" key="2">
    <source>
        <dbReference type="EMBL" id="ROQ01446.1"/>
    </source>
</evidence>
<accession>A0A3N1MKE4</accession>
<evidence type="ECO:0000313" key="3">
    <source>
        <dbReference type="Proteomes" id="UP000278222"/>
    </source>
</evidence>
<dbReference type="NCBIfam" id="NF003816">
    <property type="entry name" value="PRK05406.1-5"/>
    <property type="match status" value="1"/>
</dbReference>
<dbReference type="InterPro" id="IPR011330">
    <property type="entry name" value="Glyco_hydro/deAcase_b/a-brl"/>
</dbReference>
<comment type="catalytic activity">
    <reaction evidence="1">
        <text>5-oxo-L-proline + ATP + 2 H2O = L-glutamate + ADP + phosphate + H(+)</text>
        <dbReference type="Rhea" id="RHEA:10348"/>
        <dbReference type="ChEBI" id="CHEBI:15377"/>
        <dbReference type="ChEBI" id="CHEBI:15378"/>
        <dbReference type="ChEBI" id="CHEBI:29985"/>
        <dbReference type="ChEBI" id="CHEBI:30616"/>
        <dbReference type="ChEBI" id="CHEBI:43474"/>
        <dbReference type="ChEBI" id="CHEBI:58402"/>
        <dbReference type="ChEBI" id="CHEBI:456216"/>
        <dbReference type="EC" id="3.5.2.9"/>
    </reaction>
</comment>
<dbReference type="GO" id="GO:0005975">
    <property type="term" value="P:carbohydrate metabolic process"/>
    <property type="evidence" value="ECO:0007669"/>
    <property type="project" value="InterPro"/>
</dbReference>
<dbReference type="SUPFAM" id="SSF88713">
    <property type="entry name" value="Glycoside hydrolase/deacetylase"/>
    <property type="match status" value="1"/>
</dbReference>
<dbReference type="Gene3D" id="3.20.20.370">
    <property type="entry name" value="Glycoside hydrolase/deacetylase"/>
    <property type="match status" value="1"/>
</dbReference>
<reference evidence="2 3" key="1">
    <citation type="submission" date="2018-11" db="EMBL/GenBank/DDBJ databases">
        <title>Genomic Encyclopedia of Type Strains, Phase IV (KMG-IV): sequencing the most valuable type-strain genomes for metagenomic binning, comparative biology and taxonomic classification.</title>
        <authorList>
            <person name="Goeker M."/>
        </authorList>
    </citation>
    <scope>NUCLEOTIDE SEQUENCE [LARGE SCALE GENOMIC DNA]</scope>
    <source>
        <strain evidence="2 3">DSM 5900</strain>
    </source>
</reference>
<dbReference type="PANTHER" id="PTHR30292:SF0">
    <property type="entry name" value="5-OXOPROLINASE SUBUNIT A"/>
    <property type="match status" value="1"/>
</dbReference>
<dbReference type="EC" id="3.5.2.9" evidence="1"/>
<dbReference type="OrthoDB" id="9773478at2"/>
<keyword evidence="3" id="KW-1185">Reference proteome</keyword>
<protein>
    <recommendedName>
        <fullName evidence="1">5-oxoprolinase subunit A</fullName>
        <shortName evidence="1">5-OPase subunit A</shortName>
        <ecNumber evidence="1">3.5.2.9</ecNumber>
    </recommendedName>
    <alternativeName>
        <fullName evidence="1">5-oxoprolinase (ATP-hydrolyzing) subunit A</fullName>
    </alternativeName>
</protein>
<comment type="function">
    <text evidence="1">Catalyzes the cleavage of 5-oxoproline to form L-glutamate coupled to the hydrolysis of ATP to ADP and inorganic phosphate.</text>
</comment>
<dbReference type="GO" id="GO:0017168">
    <property type="term" value="F:5-oxoprolinase (ATP-hydrolyzing) activity"/>
    <property type="evidence" value="ECO:0007669"/>
    <property type="project" value="UniProtKB-UniRule"/>
</dbReference>
<dbReference type="EMBL" id="RJKX01000011">
    <property type="protein sequence ID" value="ROQ01446.1"/>
    <property type="molecule type" value="Genomic_DNA"/>
</dbReference>
<dbReference type="Pfam" id="PF03746">
    <property type="entry name" value="LamB_YcsF"/>
    <property type="match status" value="1"/>
</dbReference>
<evidence type="ECO:0000256" key="1">
    <source>
        <dbReference type="HAMAP-Rule" id="MF_00691"/>
    </source>
</evidence>
<comment type="caution">
    <text evidence="2">The sequence shown here is derived from an EMBL/GenBank/DDBJ whole genome shotgun (WGS) entry which is preliminary data.</text>
</comment>
<comment type="similarity">
    <text evidence="1">Belongs to the LamB/PxpA family.</text>
</comment>
<dbReference type="Proteomes" id="UP000278222">
    <property type="component" value="Unassembled WGS sequence"/>
</dbReference>
<keyword evidence="1" id="KW-0067">ATP-binding</keyword>
<dbReference type="PANTHER" id="PTHR30292">
    <property type="entry name" value="UNCHARACTERIZED PROTEIN YBGL-RELATED"/>
    <property type="match status" value="1"/>
</dbReference>
<dbReference type="InterPro" id="IPR005501">
    <property type="entry name" value="LamB/YcsF/PxpA-like"/>
</dbReference>
<dbReference type="RefSeq" id="WP_123688205.1">
    <property type="nucleotide sequence ID" value="NZ_AP019700.1"/>
</dbReference>
<dbReference type="CDD" id="cd10787">
    <property type="entry name" value="LamB_YcsF_like"/>
    <property type="match status" value="1"/>
</dbReference>
<dbReference type="HAMAP" id="MF_00691">
    <property type="entry name" value="PxpA"/>
    <property type="match status" value="1"/>
</dbReference>
<proteinExistence type="inferred from homology"/>
<dbReference type="NCBIfam" id="NF003814">
    <property type="entry name" value="PRK05406.1-3"/>
    <property type="match status" value="1"/>
</dbReference>
<name>A0A3N1MKE4_9PROT</name>
<comment type="subunit">
    <text evidence="1">Forms a complex composed of PxpA, PxpB and PxpC.</text>
</comment>
<dbReference type="GO" id="GO:0005524">
    <property type="term" value="F:ATP binding"/>
    <property type="evidence" value="ECO:0007669"/>
    <property type="project" value="UniProtKB-UniRule"/>
</dbReference>
<organism evidence="2 3">
    <name type="scientific">Stella humosa</name>
    <dbReference type="NCBI Taxonomy" id="94"/>
    <lineage>
        <taxon>Bacteria</taxon>
        <taxon>Pseudomonadati</taxon>
        <taxon>Pseudomonadota</taxon>
        <taxon>Alphaproteobacteria</taxon>
        <taxon>Rhodospirillales</taxon>
        <taxon>Stellaceae</taxon>
        <taxon>Stella</taxon>
    </lineage>
</organism>
<dbReference type="AlphaFoldDB" id="A0A3N1MKE4"/>
<keyword evidence="1" id="KW-0547">Nucleotide-binding</keyword>
<sequence>MAKTVDINSDMGESFGAYRIGNDQAMLSIVTSANVACGFHGGDPLVMHETVSTAKANGVDVGAHPGFFDLWGFGRRRIVGERPADLEKMIVYQLGAIQAMAHVTGHRVTHVKPHGAMSNMACVDAAMADAIARAVRAVDPGLVLMAMPNTELERAGERARLPIAREIFADRAYDDDANLVGRNLPGAVLHDADECARRILDFIEDGAIRSVSGKRIPAAIDTVSVHSDTEGAVAMARMLRQKLEAAGVVVRPLSQFIG</sequence>
<gene>
    <name evidence="1" type="primary">pxpA</name>
    <name evidence="2" type="ORF">EDC65_0625</name>
</gene>
<keyword evidence="1" id="KW-0378">Hydrolase</keyword>